<feature type="compositionally biased region" description="Low complexity" evidence="1">
    <location>
        <begin position="19"/>
        <end position="37"/>
    </location>
</feature>
<evidence type="ECO:0000313" key="2">
    <source>
        <dbReference type="EMBL" id="KKT71711.1"/>
    </source>
</evidence>
<evidence type="ECO:0000313" key="3">
    <source>
        <dbReference type="Proteomes" id="UP000034154"/>
    </source>
</evidence>
<accession>A0A0G1JJE1</accession>
<comment type="caution">
    <text evidence="2">The sequence shown here is derived from an EMBL/GenBank/DDBJ whole genome shotgun (WGS) entry which is preliminary data.</text>
</comment>
<dbReference type="Proteomes" id="UP000034154">
    <property type="component" value="Unassembled WGS sequence"/>
</dbReference>
<organism evidence="2 3">
    <name type="scientific">Candidatus Uhrbacteria bacterium GW2011_GWF2_44_350</name>
    <dbReference type="NCBI Taxonomy" id="1619000"/>
    <lineage>
        <taxon>Bacteria</taxon>
        <taxon>Candidatus Uhriibacteriota</taxon>
    </lineage>
</organism>
<evidence type="ECO:0000256" key="1">
    <source>
        <dbReference type="SAM" id="MobiDB-lite"/>
    </source>
</evidence>
<sequence length="63" mass="6652">MATFGDDSGVSYASTDRFSSIPSSPESSVRSSLEPLRASGSVDDSGVEPDNTCPENREFVMSC</sequence>
<proteinExistence type="predicted"/>
<gene>
    <name evidence="2" type="ORF">UW63_C0010G0012</name>
</gene>
<name>A0A0G1JJE1_9BACT</name>
<reference evidence="2 3" key="1">
    <citation type="journal article" date="2015" name="Nature">
        <title>rRNA introns, odd ribosomes, and small enigmatic genomes across a large radiation of phyla.</title>
        <authorList>
            <person name="Brown C.T."/>
            <person name="Hug L.A."/>
            <person name="Thomas B.C."/>
            <person name="Sharon I."/>
            <person name="Castelle C.J."/>
            <person name="Singh A."/>
            <person name="Wilkins M.J."/>
            <person name="Williams K.H."/>
            <person name="Banfield J.F."/>
        </authorList>
    </citation>
    <scope>NUCLEOTIDE SEQUENCE [LARGE SCALE GENOMIC DNA]</scope>
</reference>
<feature type="region of interest" description="Disordered" evidence="1">
    <location>
        <begin position="1"/>
        <end position="63"/>
    </location>
</feature>
<dbReference type="EMBL" id="LCJB01000010">
    <property type="protein sequence ID" value="KKT71711.1"/>
    <property type="molecule type" value="Genomic_DNA"/>
</dbReference>
<dbReference type="AlphaFoldDB" id="A0A0G1JJE1"/>
<protein>
    <submittedName>
        <fullName evidence="2">Uncharacterized protein</fullName>
    </submittedName>
</protein>